<name>A0A1D1UZ46_RAMVA</name>
<protein>
    <recommendedName>
        <fullName evidence="2">PIH1 domain-containing protein 1</fullName>
    </recommendedName>
</protein>
<sequence length="338" mass="37617">MAVDKSLLGLEQHKTADNTNFASLRIPLAGHLPATKDEADYAELAQRLLSEKPSKEEVEKFDSQLTGFVTVIPEPGLCVKMKKKDGGKVFVNLCTSDKVPSLPKDVTEEELVEALQKSDVSFRVPMSIGEPHDEVDHSGNPCVAYEVVINTAVFKKFEKSELFYQFLVSLALEGIENKHGISIDRNSTIVLKGKKAFGTLKEQRIRTKPKLITDLGEEENTPTPVKALKKEAPEPYLTPKYSLWLESEISGKETVTAEIKLPNLTDRKGLDLFLSDDRLVLTSSLLKPENYKLDVMFPVQIESTSPEMSALFDKERKLLCLRAPTKKSSVKDTGVIDP</sequence>
<proteinExistence type="inferred from homology"/>
<comment type="caution">
    <text evidence="6">The sequence shown here is derived from an EMBL/GenBank/DDBJ whole genome shotgun (WGS) entry which is preliminary data.</text>
</comment>
<dbReference type="PANTHER" id="PTHR22997:SF0">
    <property type="entry name" value="PIH1 DOMAIN-CONTAINING PROTEIN 1"/>
    <property type="match status" value="1"/>
</dbReference>
<comment type="similarity">
    <text evidence="1">Belongs to the PIH1 family.</text>
</comment>
<evidence type="ECO:0000259" key="5">
    <source>
        <dbReference type="Pfam" id="PF18201"/>
    </source>
</evidence>
<dbReference type="InterPro" id="IPR050734">
    <property type="entry name" value="PIH1/Kintoun_subfamily"/>
</dbReference>
<evidence type="ECO:0000313" key="7">
    <source>
        <dbReference type="Proteomes" id="UP000186922"/>
    </source>
</evidence>
<accession>A0A1D1UZ46</accession>
<comment type="function">
    <text evidence="3">Involved in the assembly of C/D box small nucleolar ribonucleoprotein (snoRNP) particles. Recruits the SWI/SNF complex to the core promoter of rRNA genes and enhances pre-rRNA transcription. Mediates interaction of TELO2 with the R2TP complex which is necessary for the stability of MTOR and SMG1. Positively regulates the assembly and activity of the mTORC1 complex.</text>
</comment>
<dbReference type="EMBL" id="BDGG01000003">
    <property type="protein sequence ID" value="GAU94884.1"/>
    <property type="molecule type" value="Genomic_DNA"/>
</dbReference>
<dbReference type="AlphaFoldDB" id="A0A1D1UZ46"/>
<dbReference type="PANTHER" id="PTHR22997">
    <property type="entry name" value="PIH1 DOMAIN-CONTAINING PROTEIN 1"/>
    <property type="match status" value="1"/>
</dbReference>
<dbReference type="Pfam" id="PF08190">
    <property type="entry name" value="PIH1"/>
    <property type="match status" value="1"/>
</dbReference>
<dbReference type="GO" id="GO:0000492">
    <property type="term" value="P:box C/D snoRNP assembly"/>
    <property type="evidence" value="ECO:0007669"/>
    <property type="project" value="TreeGrafter"/>
</dbReference>
<dbReference type="InterPro" id="IPR041442">
    <property type="entry name" value="PIH1D1/2/3_CS-like"/>
</dbReference>
<dbReference type="Pfam" id="PF18201">
    <property type="entry name" value="PIH1_CS"/>
    <property type="match status" value="1"/>
</dbReference>
<evidence type="ECO:0000256" key="2">
    <source>
        <dbReference type="ARBA" id="ARBA00040540"/>
    </source>
</evidence>
<dbReference type="STRING" id="947166.A0A1D1UZ46"/>
<evidence type="ECO:0000256" key="1">
    <source>
        <dbReference type="ARBA" id="ARBA00008511"/>
    </source>
</evidence>
<dbReference type="OrthoDB" id="5135119at2759"/>
<dbReference type="GO" id="GO:0097255">
    <property type="term" value="C:R2TP complex"/>
    <property type="evidence" value="ECO:0007669"/>
    <property type="project" value="TreeGrafter"/>
</dbReference>
<dbReference type="GO" id="GO:0006364">
    <property type="term" value="P:rRNA processing"/>
    <property type="evidence" value="ECO:0007669"/>
    <property type="project" value="TreeGrafter"/>
</dbReference>
<reference evidence="6 7" key="1">
    <citation type="journal article" date="2016" name="Nat. Commun.">
        <title>Extremotolerant tardigrade genome and improved radiotolerance of human cultured cells by tardigrade-unique protein.</title>
        <authorList>
            <person name="Hashimoto T."/>
            <person name="Horikawa D.D."/>
            <person name="Saito Y."/>
            <person name="Kuwahara H."/>
            <person name="Kozuka-Hata H."/>
            <person name="Shin-I T."/>
            <person name="Minakuchi Y."/>
            <person name="Ohishi K."/>
            <person name="Motoyama A."/>
            <person name="Aizu T."/>
            <person name="Enomoto A."/>
            <person name="Kondo K."/>
            <person name="Tanaka S."/>
            <person name="Hara Y."/>
            <person name="Koshikawa S."/>
            <person name="Sagara H."/>
            <person name="Miura T."/>
            <person name="Yokobori S."/>
            <person name="Miyagawa K."/>
            <person name="Suzuki Y."/>
            <person name="Kubo T."/>
            <person name="Oyama M."/>
            <person name="Kohara Y."/>
            <person name="Fujiyama A."/>
            <person name="Arakawa K."/>
            <person name="Katayama T."/>
            <person name="Toyoda A."/>
            <person name="Kunieda T."/>
        </authorList>
    </citation>
    <scope>NUCLEOTIDE SEQUENCE [LARGE SCALE GENOMIC DNA]</scope>
    <source>
        <strain evidence="6 7">YOKOZUNA-1</strain>
    </source>
</reference>
<evidence type="ECO:0000256" key="3">
    <source>
        <dbReference type="ARBA" id="ARBA00046233"/>
    </source>
</evidence>
<evidence type="ECO:0000313" key="6">
    <source>
        <dbReference type="EMBL" id="GAU94884.1"/>
    </source>
</evidence>
<dbReference type="GO" id="GO:0005737">
    <property type="term" value="C:cytoplasm"/>
    <property type="evidence" value="ECO:0007669"/>
    <property type="project" value="TreeGrafter"/>
</dbReference>
<keyword evidence="7" id="KW-1185">Reference proteome</keyword>
<dbReference type="InterPro" id="IPR012981">
    <property type="entry name" value="PIH1_N"/>
</dbReference>
<feature type="domain" description="PIH1 N-terminal" evidence="4">
    <location>
        <begin position="52"/>
        <end position="208"/>
    </location>
</feature>
<gene>
    <name evidence="6" type="primary">RvY_06586-1</name>
    <name evidence="6" type="synonym">RvY_06586.1</name>
    <name evidence="6" type="ORF">RvY_06586</name>
</gene>
<feature type="domain" description="PIH1D1/2/3 CS-like" evidence="5">
    <location>
        <begin position="254"/>
        <end position="324"/>
    </location>
</feature>
<evidence type="ECO:0000259" key="4">
    <source>
        <dbReference type="Pfam" id="PF08190"/>
    </source>
</evidence>
<dbReference type="Proteomes" id="UP000186922">
    <property type="component" value="Unassembled WGS sequence"/>
</dbReference>
<organism evidence="6 7">
    <name type="scientific">Ramazzottius varieornatus</name>
    <name type="common">Water bear</name>
    <name type="synonym">Tardigrade</name>
    <dbReference type="NCBI Taxonomy" id="947166"/>
    <lineage>
        <taxon>Eukaryota</taxon>
        <taxon>Metazoa</taxon>
        <taxon>Ecdysozoa</taxon>
        <taxon>Tardigrada</taxon>
        <taxon>Eutardigrada</taxon>
        <taxon>Parachela</taxon>
        <taxon>Hypsibioidea</taxon>
        <taxon>Ramazzottiidae</taxon>
        <taxon>Ramazzottius</taxon>
    </lineage>
</organism>
<dbReference type="GO" id="GO:1990904">
    <property type="term" value="C:ribonucleoprotein complex"/>
    <property type="evidence" value="ECO:0007669"/>
    <property type="project" value="TreeGrafter"/>
</dbReference>